<dbReference type="InterPro" id="IPR041698">
    <property type="entry name" value="Methyltransf_25"/>
</dbReference>
<protein>
    <submittedName>
        <fullName evidence="2">Methyltransferase</fullName>
    </submittedName>
</protein>
<comment type="caution">
    <text evidence="2">The sequence shown here is derived from an EMBL/GenBank/DDBJ whole genome shotgun (WGS) entry which is preliminary data.</text>
</comment>
<keyword evidence="2" id="KW-0489">Methyltransferase</keyword>
<dbReference type="AlphaFoldDB" id="A0A919UGJ9"/>
<name>A0A919UGJ9_9ACTN</name>
<gene>
    <name evidence="2" type="ORF">Dsi01nite_094270</name>
</gene>
<dbReference type="SUPFAM" id="SSF53335">
    <property type="entry name" value="S-adenosyl-L-methionine-dependent methyltransferases"/>
    <property type="match status" value="1"/>
</dbReference>
<dbReference type="InterPro" id="IPR029063">
    <property type="entry name" value="SAM-dependent_MTases_sf"/>
</dbReference>
<keyword evidence="2" id="KW-0808">Transferase</keyword>
<proteinExistence type="predicted"/>
<dbReference type="CDD" id="cd02440">
    <property type="entry name" value="AdoMet_MTases"/>
    <property type="match status" value="1"/>
</dbReference>
<feature type="domain" description="Methyltransferase" evidence="1">
    <location>
        <begin position="55"/>
        <end position="145"/>
    </location>
</feature>
<organism evidence="2 3">
    <name type="scientific">Dactylosporangium siamense</name>
    <dbReference type="NCBI Taxonomy" id="685454"/>
    <lineage>
        <taxon>Bacteria</taxon>
        <taxon>Bacillati</taxon>
        <taxon>Actinomycetota</taxon>
        <taxon>Actinomycetes</taxon>
        <taxon>Micromonosporales</taxon>
        <taxon>Micromonosporaceae</taxon>
        <taxon>Dactylosporangium</taxon>
    </lineage>
</organism>
<dbReference type="Proteomes" id="UP000660611">
    <property type="component" value="Unassembled WGS sequence"/>
</dbReference>
<dbReference type="Gene3D" id="3.40.50.150">
    <property type="entry name" value="Vaccinia Virus protein VP39"/>
    <property type="match status" value="1"/>
</dbReference>
<keyword evidence="3" id="KW-1185">Reference proteome</keyword>
<sequence>MPALARPLKSPEVWDRGSMDGAVTRDGCPVELYTLLPTTGEPAIVHAAIPPGAEILELGCGAGRLTHPLIDLGHPVTAVDNSADMLAHVSGPASALVTVLADIETLDLDRRFPAVLLASHLINTPDDRLRGRLLAACRRHLAADGRVLIQWLPPVWFDRVFADMRPVTGRIGRIEVTDTPLSHDGTVLQARCTYRVADTTGPAGGAASSGGTVWSHRFATRRLSRADLHAGLAGAGLRFERHLDAGRHWLTAAV</sequence>
<dbReference type="Pfam" id="PF13649">
    <property type="entry name" value="Methyltransf_25"/>
    <property type="match status" value="1"/>
</dbReference>
<evidence type="ECO:0000259" key="1">
    <source>
        <dbReference type="Pfam" id="PF13649"/>
    </source>
</evidence>
<evidence type="ECO:0000313" key="3">
    <source>
        <dbReference type="Proteomes" id="UP000660611"/>
    </source>
</evidence>
<reference evidence="2" key="1">
    <citation type="submission" date="2021-01" db="EMBL/GenBank/DDBJ databases">
        <title>Whole genome shotgun sequence of Dactylosporangium siamense NBRC 106093.</title>
        <authorList>
            <person name="Komaki H."/>
            <person name="Tamura T."/>
        </authorList>
    </citation>
    <scope>NUCLEOTIDE SEQUENCE</scope>
    <source>
        <strain evidence="2">NBRC 106093</strain>
    </source>
</reference>
<accession>A0A919UGJ9</accession>
<dbReference type="GO" id="GO:0032259">
    <property type="term" value="P:methylation"/>
    <property type="evidence" value="ECO:0007669"/>
    <property type="project" value="UniProtKB-KW"/>
</dbReference>
<dbReference type="EMBL" id="BONQ01000154">
    <property type="protein sequence ID" value="GIG51386.1"/>
    <property type="molecule type" value="Genomic_DNA"/>
</dbReference>
<evidence type="ECO:0000313" key="2">
    <source>
        <dbReference type="EMBL" id="GIG51386.1"/>
    </source>
</evidence>
<dbReference type="GO" id="GO:0008168">
    <property type="term" value="F:methyltransferase activity"/>
    <property type="evidence" value="ECO:0007669"/>
    <property type="project" value="UniProtKB-KW"/>
</dbReference>